<sequence length="806" mass="91619">MSNNDCPEKKPLTDEYLKKMDAYWRAANYLAAAQLYMLKNPLLREPLTRDQVKKKIVGHWGTVPGQNFIYVHLNRVIKKFDLDLILLSGPGHGGNFFVANSYLEGTYSEVYPNVSEDKEGMTRLCKQFSFPGGISSHVAPETPGSINEGGELGYSLAHAFGAVFDNPGLIAATIVGDGEAETGPLATAWHSNKFLNPVTDGAVLPIMHLNGFKINNPTVFARISKDEVRSFFHGCGWKPYFVEGDEPMAMHKKMAETLDKCINEIKEIQRKAREEGNTERPVWPMIVLRTPKGWTGPKVVDGKHIEGSYRAHQVPITMDKPEHLDILKEWLLSYRPEELFTEDYKLKPELRALAPTGDHRISANPHTNGGKLLKDLRLPDFTKYGVEMDGPGTVKAQDMLVLGNYIRDVLKLNAESRNFRIFGPDETMSNRMYAAFEASSRPFEAKIYDKACPEDCVYVEDDNVAPEGRIMDAYLSEHMCEGWLEGYILTGRHGFFASYESFIRIVDSMVSQHAKWLKVTNELPWRQDISSLNLILTSNVWQQDHNGFTHQDPGFLDHVTCKKADVIRCYLPPDTNCLLSCFDHCVKSKGYINVIVASKHPTYQWLTMDQAVKHCTQGIGVWPWASNDAGEEPDLVMACCGDTPTVEALAATTILRDYMPDLKIRFVNVVDLMKLDSHENHPHGLRDSAFYAIFTKDKPVIFVYHGYPKLIHELTYTRHNRNIKVFGYMEEGTITTGFDMRVQNHIDRFHLVREAMMSLPQLGNKGSFLVQMMNDKLVEHRNYIAEYGEDLPEIQNWKWHTPEDNK</sequence>
<dbReference type="PANTHER" id="PTHR31273:SF0">
    <property type="entry name" value="PHOSPHOKETOLASE-RELATED"/>
    <property type="match status" value="1"/>
</dbReference>
<dbReference type="GO" id="GO:0005975">
    <property type="term" value="P:carbohydrate metabolic process"/>
    <property type="evidence" value="ECO:0007669"/>
    <property type="project" value="InterPro"/>
</dbReference>
<proteinExistence type="inferred from homology"/>
<comment type="caution">
    <text evidence="9">The sequence shown here is derived from an EMBL/GenBank/DDBJ whole genome shotgun (WGS) entry which is preliminary data.</text>
</comment>
<dbReference type="Gene3D" id="3.40.50.970">
    <property type="match status" value="2"/>
</dbReference>
<dbReference type="NCBIfam" id="NF003619">
    <property type="entry name" value="PRK05261.1-4"/>
    <property type="match status" value="1"/>
</dbReference>
<dbReference type="InterPro" id="IPR009014">
    <property type="entry name" value="Transketo_C/PFOR_II"/>
</dbReference>
<keyword evidence="4 5" id="KW-0456">Lyase</keyword>
<feature type="domain" description="Xylulose 5-phosphate/Fructose 6-phosphate phosphoketolase N-terminal" evidence="8">
    <location>
        <begin position="12"/>
        <end position="371"/>
    </location>
</feature>
<keyword evidence="6" id="KW-0175">Coiled coil</keyword>
<evidence type="ECO:0000256" key="6">
    <source>
        <dbReference type="SAM" id="Coils"/>
    </source>
</evidence>
<evidence type="ECO:0000256" key="5">
    <source>
        <dbReference type="HAMAP-Rule" id="MF_01403"/>
    </source>
</evidence>
<comment type="similarity">
    <text evidence="2 5">Belongs to the XFP family.</text>
</comment>
<evidence type="ECO:0000313" key="10">
    <source>
        <dbReference type="Proteomes" id="UP000824221"/>
    </source>
</evidence>
<evidence type="ECO:0000256" key="2">
    <source>
        <dbReference type="ARBA" id="ARBA00005623"/>
    </source>
</evidence>
<evidence type="ECO:0000313" key="9">
    <source>
        <dbReference type="EMBL" id="HJA03185.1"/>
    </source>
</evidence>
<gene>
    <name evidence="9" type="ORF">H9797_07415</name>
</gene>
<evidence type="ECO:0000256" key="4">
    <source>
        <dbReference type="ARBA" id="ARBA00023239"/>
    </source>
</evidence>
<dbReference type="Proteomes" id="UP000824221">
    <property type="component" value="Unassembled WGS sequence"/>
</dbReference>
<dbReference type="Pfam" id="PF09363">
    <property type="entry name" value="XFP_C"/>
    <property type="match status" value="1"/>
</dbReference>
<dbReference type="InterPro" id="IPR019790">
    <property type="entry name" value="Xul5P/Fru6P_PKetolase_CS"/>
</dbReference>
<dbReference type="PROSITE" id="PS60003">
    <property type="entry name" value="PHOSPHOKETOLASE_2"/>
    <property type="match status" value="1"/>
</dbReference>
<evidence type="ECO:0000259" key="8">
    <source>
        <dbReference type="Pfam" id="PF09364"/>
    </source>
</evidence>
<feature type="domain" description="Xylulose 5-phosphate/Fructose 6-phosphate phosphoketolase C-terminal" evidence="7">
    <location>
        <begin position="599"/>
        <end position="799"/>
    </location>
</feature>
<dbReference type="PROSITE" id="PS60002">
    <property type="entry name" value="PHOSPHOKETOLASE_1"/>
    <property type="match status" value="1"/>
</dbReference>
<accession>A0A9D2H4G0</accession>
<feature type="coiled-coil region" evidence="6">
    <location>
        <begin position="251"/>
        <end position="278"/>
    </location>
</feature>
<evidence type="ECO:0000256" key="3">
    <source>
        <dbReference type="ARBA" id="ARBA00023052"/>
    </source>
</evidence>
<dbReference type="InterPro" id="IPR019789">
    <property type="entry name" value="Xul5P/Fru6P_PKetolase_ThDP_BS"/>
</dbReference>
<reference evidence="9" key="1">
    <citation type="journal article" date="2021" name="PeerJ">
        <title>Extensive microbial diversity within the chicken gut microbiome revealed by metagenomics and culture.</title>
        <authorList>
            <person name="Gilroy R."/>
            <person name="Ravi A."/>
            <person name="Getino M."/>
            <person name="Pursley I."/>
            <person name="Horton D.L."/>
            <person name="Alikhan N.F."/>
            <person name="Baker D."/>
            <person name="Gharbi K."/>
            <person name="Hall N."/>
            <person name="Watson M."/>
            <person name="Adriaenssens E.M."/>
            <person name="Foster-Nyarko E."/>
            <person name="Jarju S."/>
            <person name="Secka A."/>
            <person name="Antonio M."/>
            <person name="Oren A."/>
            <person name="Chaudhuri R.R."/>
            <person name="La Ragione R."/>
            <person name="Hildebrand F."/>
            <person name="Pallen M.J."/>
        </authorList>
    </citation>
    <scope>NUCLEOTIDE SEQUENCE</scope>
    <source>
        <strain evidence="9">CHK156-179</strain>
    </source>
</reference>
<comment type="cofactor">
    <cofactor evidence="1 5">
        <name>thiamine diphosphate</name>
        <dbReference type="ChEBI" id="CHEBI:58937"/>
    </cofactor>
</comment>
<dbReference type="AlphaFoldDB" id="A0A9D2H4G0"/>
<dbReference type="InterPro" id="IPR018969">
    <property type="entry name" value="Xul5P/Fru6P_PKetolase_C"/>
</dbReference>
<dbReference type="Pfam" id="PF03894">
    <property type="entry name" value="XFP"/>
    <property type="match status" value="1"/>
</dbReference>
<dbReference type="GO" id="GO:0016832">
    <property type="term" value="F:aldehyde-lyase activity"/>
    <property type="evidence" value="ECO:0007669"/>
    <property type="project" value="UniProtKB-UniRule"/>
</dbReference>
<dbReference type="InterPro" id="IPR029061">
    <property type="entry name" value="THDP-binding"/>
</dbReference>
<evidence type="ECO:0000256" key="1">
    <source>
        <dbReference type="ARBA" id="ARBA00001964"/>
    </source>
</evidence>
<dbReference type="PIRSF" id="PIRSF017245">
    <property type="entry name" value="Phosphoketolase"/>
    <property type="match status" value="1"/>
</dbReference>
<dbReference type="InterPro" id="IPR005593">
    <property type="entry name" value="Xul5P/Fru6P_PKetolase"/>
</dbReference>
<evidence type="ECO:0000259" key="7">
    <source>
        <dbReference type="Pfam" id="PF09363"/>
    </source>
</evidence>
<dbReference type="EMBL" id="DXAJ01000111">
    <property type="protein sequence ID" value="HJA03185.1"/>
    <property type="molecule type" value="Genomic_DNA"/>
</dbReference>
<dbReference type="InterPro" id="IPR018970">
    <property type="entry name" value="Xul5P/Fru6P_PKetolase_N"/>
</dbReference>
<dbReference type="InterPro" id="IPR023962">
    <property type="entry name" value="Phosphoketolase"/>
</dbReference>
<organism evidence="9 10">
    <name type="scientific">Candidatus Gallimonas gallistercoris</name>
    <dbReference type="NCBI Taxonomy" id="2838602"/>
    <lineage>
        <taxon>Bacteria</taxon>
        <taxon>Bacillati</taxon>
        <taxon>Bacillota</taxon>
        <taxon>Clostridia</taxon>
        <taxon>Candidatus Gallimonas</taxon>
    </lineage>
</organism>
<protein>
    <recommendedName>
        <fullName evidence="5">Probable phosphoketolase</fullName>
        <ecNumber evidence="5">4.1.2.-</ecNumber>
    </recommendedName>
</protein>
<dbReference type="PANTHER" id="PTHR31273">
    <property type="entry name" value="PHOSPHOKETOLASE-RELATED"/>
    <property type="match status" value="1"/>
</dbReference>
<dbReference type="Gene3D" id="3.40.50.920">
    <property type="match status" value="1"/>
</dbReference>
<dbReference type="EC" id="4.1.2.-" evidence="5"/>
<name>A0A9D2H4G0_9FIRM</name>
<dbReference type="SUPFAM" id="SSF52518">
    <property type="entry name" value="Thiamin diphosphate-binding fold (THDP-binding)"/>
    <property type="match status" value="2"/>
</dbReference>
<dbReference type="Pfam" id="PF09364">
    <property type="entry name" value="XFP_N"/>
    <property type="match status" value="1"/>
</dbReference>
<reference evidence="9" key="2">
    <citation type="submission" date="2021-04" db="EMBL/GenBank/DDBJ databases">
        <authorList>
            <person name="Gilroy R."/>
        </authorList>
    </citation>
    <scope>NUCLEOTIDE SEQUENCE</scope>
    <source>
        <strain evidence="9">CHK156-179</strain>
    </source>
</reference>
<dbReference type="CDD" id="cd02011">
    <property type="entry name" value="TPP_PK"/>
    <property type="match status" value="1"/>
</dbReference>
<keyword evidence="3 5" id="KW-0786">Thiamine pyrophosphate</keyword>
<dbReference type="HAMAP" id="MF_01403">
    <property type="entry name" value="Phosphoketolase"/>
    <property type="match status" value="1"/>
</dbReference>
<dbReference type="NCBIfam" id="NF003617">
    <property type="entry name" value="PRK05261.1-2"/>
    <property type="match status" value="1"/>
</dbReference>